<accession>A0A8T0B0T6</accession>
<evidence type="ECO:0000313" key="3">
    <source>
        <dbReference type="EMBL" id="KAF7698778.1"/>
    </source>
</evidence>
<gene>
    <name evidence="3" type="ORF">HF521_003520</name>
</gene>
<sequence length="156" mass="18219">MRVIQNRFPPKPSFQLTTRRPVKGHLPIVNMSGTEQELEMVCESFVQLYKKVQENWKIREAKESAQRNIPAEIEGLNVRILELEEEINMLQMRLEELRDFCEDFDQLYSEVMKNLQDGGAAGGAAAATPDDDDDDVEELRERIRELELENRKLRKK</sequence>
<feature type="region of interest" description="Disordered" evidence="2">
    <location>
        <begin position="118"/>
        <end position="137"/>
    </location>
</feature>
<evidence type="ECO:0000256" key="1">
    <source>
        <dbReference type="SAM" id="Coils"/>
    </source>
</evidence>
<name>A0A8T0B0T6_SILME</name>
<evidence type="ECO:0000256" key="2">
    <source>
        <dbReference type="SAM" id="MobiDB-lite"/>
    </source>
</evidence>
<keyword evidence="4" id="KW-1185">Reference proteome</keyword>
<evidence type="ECO:0000313" key="4">
    <source>
        <dbReference type="Proteomes" id="UP000606274"/>
    </source>
</evidence>
<keyword evidence="1" id="KW-0175">Coiled coil</keyword>
<proteinExistence type="predicted"/>
<organism evidence="3 4">
    <name type="scientific">Silurus meridionalis</name>
    <name type="common">Southern catfish</name>
    <name type="synonym">Silurus soldatovi meridionalis</name>
    <dbReference type="NCBI Taxonomy" id="175797"/>
    <lineage>
        <taxon>Eukaryota</taxon>
        <taxon>Metazoa</taxon>
        <taxon>Chordata</taxon>
        <taxon>Craniata</taxon>
        <taxon>Vertebrata</taxon>
        <taxon>Euteleostomi</taxon>
        <taxon>Actinopterygii</taxon>
        <taxon>Neopterygii</taxon>
        <taxon>Teleostei</taxon>
        <taxon>Ostariophysi</taxon>
        <taxon>Siluriformes</taxon>
        <taxon>Siluridae</taxon>
        <taxon>Silurus</taxon>
    </lineage>
</organism>
<dbReference type="AlphaFoldDB" id="A0A8T0B0T6"/>
<dbReference type="EMBL" id="JABFDY010000013">
    <property type="protein sequence ID" value="KAF7698778.1"/>
    <property type="molecule type" value="Genomic_DNA"/>
</dbReference>
<protein>
    <submittedName>
        <fullName evidence="3">Uncharacterized protein</fullName>
    </submittedName>
</protein>
<comment type="caution">
    <text evidence="3">The sequence shown here is derived from an EMBL/GenBank/DDBJ whole genome shotgun (WGS) entry which is preliminary data.</text>
</comment>
<reference evidence="3" key="1">
    <citation type="submission" date="2020-08" db="EMBL/GenBank/DDBJ databases">
        <title>Chromosome-level assembly of Southern catfish (Silurus meridionalis) provides insights into visual adaptation to the nocturnal and benthic lifestyles.</title>
        <authorList>
            <person name="Zhang Y."/>
            <person name="Wang D."/>
            <person name="Peng Z."/>
        </authorList>
    </citation>
    <scope>NUCLEOTIDE SEQUENCE</scope>
    <source>
        <strain evidence="3">SWU-2019-XX</strain>
        <tissue evidence="3">Muscle</tissue>
    </source>
</reference>
<feature type="coiled-coil region" evidence="1">
    <location>
        <begin position="73"/>
        <end position="100"/>
    </location>
</feature>
<dbReference type="Proteomes" id="UP000606274">
    <property type="component" value="Unassembled WGS sequence"/>
</dbReference>